<accession>A0A6N2MWT3</accession>
<dbReference type="AlphaFoldDB" id="A0A6N2MWT3"/>
<evidence type="ECO:0000313" key="1">
    <source>
        <dbReference type="EMBL" id="VFU56890.1"/>
    </source>
</evidence>
<organism evidence="1">
    <name type="scientific">Salix viminalis</name>
    <name type="common">Common osier</name>
    <name type="synonym">Basket willow</name>
    <dbReference type="NCBI Taxonomy" id="40686"/>
    <lineage>
        <taxon>Eukaryota</taxon>
        <taxon>Viridiplantae</taxon>
        <taxon>Streptophyta</taxon>
        <taxon>Embryophyta</taxon>
        <taxon>Tracheophyta</taxon>
        <taxon>Spermatophyta</taxon>
        <taxon>Magnoliopsida</taxon>
        <taxon>eudicotyledons</taxon>
        <taxon>Gunneridae</taxon>
        <taxon>Pentapetalae</taxon>
        <taxon>rosids</taxon>
        <taxon>fabids</taxon>
        <taxon>Malpighiales</taxon>
        <taxon>Salicaceae</taxon>
        <taxon>Saliceae</taxon>
        <taxon>Salix</taxon>
    </lineage>
</organism>
<sequence>MERGVAGALLSSLILPLRLKREKPESGFAREEEKEWVDREWVRLGVVEDGGAGLFARHNDHRRIKKKSVAQRRACVHFMILSSFKLGCFVHLRQRFLASDLSYVTTASLPQASINPSLLLLLSPVARGNNFRPPALS</sequence>
<name>A0A6N2MWT3_SALVM</name>
<gene>
    <name evidence="1" type="ORF">SVIM_LOCUS410580</name>
</gene>
<reference evidence="1" key="1">
    <citation type="submission" date="2019-03" db="EMBL/GenBank/DDBJ databases">
        <authorList>
            <person name="Mank J."/>
            <person name="Almeida P."/>
        </authorList>
    </citation>
    <scope>NUCLEOTIDE SEQUENCE</scope>
    <source>
        <strain evidence="1">78183</strain>
    </source>
</reference>
<proteinExistence type="predicted"/>
<dbReference type="EMBL" id="CAADRP010001930">
    <property type="protein sequence ID" value="VFU56890.1"/>
    <property type="molecule type" value="Genomic_DNA"/>
</dbReference>
<protein>
    <submittedName>
        <fullName evidence="1">Uncharacterized protein</fullName>
    </submittedName>
</protein>